<evidence type="ECO:0000313" key="6">
    <source>
        <dbReference type="EMBL" id="MBC2593907.1"/>
    </source>
</evidence>
<dbReference type="AlphaFoldDB" id="A0A842HEA1"/>
<evidence type="ECO:0000313" key="7">
    <source>
        <dbReference type="Proteomes" id="UP000546464"/>
    </source>
</evidence>
<gene>
    <name evidence="6" type="ORF">H5P28_06495</name>
</gene>
<dbReference type="InterPro" id="IPR001608">
    <property type="entry name" value="Ala_racemase_N"/>
</dbReference>
<sequence>MIKYAEFAARCEEIQNRIHKACENSGRRPEEVTILPVTKNHPADAARYAAQAGFAAVGENRVQEAMEKQPLAPEGLRWELIGHLQSNKARQAATHFDRVQSVDSAKLLQRLDIAAAEAGRTLAILLQINAGDDPAKFGVHCDEAEPLLAAALACSHLRVDGLMTIAPLDDDKAVAARAFERLRLTRDRLSEKLGTPLPVLSMGMTDDLEEAVKAGSTLVRIGTALFGTRPGY</sequence>
<accession>A0A842HEA1</accession>
<keyword evidence="7" id="KW-1185">Reference proteome</keyword>
<evidence type="ECO:0000256" key="4">
    <source>
        <dbReference type="RuleBase" id="RU004514"/>
    </source>
</evidence>
<dbReference type="PIRSF" id="PIRSF004848">
    <property type="entry name" value="YBL036c_PLPDEIII"/>
    <property type="match status" value="1"/>
</dbReference>
<comment type="function">
    <text evidence="2">Pyridoxal 5'-phosphate (PLP)-binding protein, which is involved in PLP homeostasis.</text>
</comment>
<evidence type="ECO:0000256" key="1">
    <source>
        <dbReference type="ARBA" id="ARBA00022898"/>
    </source>
</evidence>
<feature type="domain" description="Alanine racemase N-terminal" evidence="5">
    <location>
        <begin position="31"/>
        <end position="230"/>
    </location>
</feature>
<dbReference type="PANTHER" id="PTHR10146">
    <property type="entry name" value="PROLINE SYNTHETASE CO-TRANSCRIBED BACTERIAL HOMOLOG PROTEIN"/>
    <property type="match status" value="1"/>
</dbReference>
<dbReference type="Proteomes" id="UP000546464">
    <property type="component" value="Unassembled WGS sequence"/>
</dbReference>
<dbReference type="Pfam" id="PF01168">
    <property type="entry name" value="Ala_racemase_N"/>
    <property type="match status" value="1"/>
</dbReference>
<dbReference type="CDD" id="cd00635">
    <property type="entry name" value="PLPDE_III_YBL036c_like"/>
    <property type="match status" value="1"/>
</dbReference>
<dbReference type="NCBIfam" id="TIGR00044">
    <property type="entry name" value="YggS family pyridoxal phosphate-dependent enzyme"/>
    <property type="match status" value="1"/>
</dbReference>
<dbReference type="GO" id="GO:0030170">
    <property type="term" value="F:pyridoxal phosphate binding"/>
    <property type="evidence" value="ECO:0007669"/>
    <property type="project" value="UniProtKB-UniRule"/>
</dbReference>
<proteinExistence type="inferred from homology"/>
<feature type="modified residue" description="N6-(pyridoxal phosphate)lysine" evidence="2 3">
    <location>
        <position position="39"/>
    </location>
</feature>
<dbReference type="HAMAP" id="MF_02087">
    <property type="entry name" value="PLP_homeostasis"/>
    <property type="match status" value="1"/>
</dbReference>
<reference evidence="6 7" key="1">
    <citation type="submission" date="2020-07" db="EMBL/GenBank/DDBJ databases">
        <authorList>
            <person name="Feng X."/>
        </authorList>
    </citation>
    <scope>NUCLEOTIDE SEQUENCE [LARGE SCALE GENOMIC DNA]</scope>
    <source>
        <strain evidence="6 7">JCM31066</strain>
    </source>
</reference>
<dbReference type="SUPFAM" id="SSF51419">
    <property type="entry name" value="PLP-binding barrel"/>
    <property type="match status" value="1"/>
</dbReference>
<comment type="cofactor">
    <cofactor evidence="3">
        <name>pyridoxal 5'-phosphate</name>
        <dbReference type="ChEBI" id="CHEBI:597326"/>
    </cofactor>
</comment>
<dbReference type="EMBL" id="JACHVB010000020">
    <property type="protein sequence ID" value="MBC2593907.1"/>
    <property type="molecule type" value="Genomic_DNA"/>
</dbReference>
<keyword evidence="1 2" id="KW-0663">Pyridoxal phosphate</keyword>
<name>A0A842HEA1_9BACT</name>
<comment type="similarity">
    <text evidence="2 4">Belongs to the pyridoxal phosphate-binding protein YggS/PROSC family.</text>
</comment>
<comment type="caution">
    <text evidence="6">The sequence shown here is derived from an EMBL/GenBank/DDBJ whole genome shotgun (WGS) entry which is preliminary data.</text>
</comment>
<organism evidence="6 7">
    <name type="scientific">Ruficoccus amylovorans</name>
    <dbReference type="NCBI Taxonomy" id="1804625"/>
    <lineage>
        <taxon>Bacteria</taxon>
        <taxon>Pseudomonadati</taxon>
        <taxon>Verrucomicrobiota</taxon>
        <taxon>Opitutia</taxon>
        <taxon>Puniceicoccales</taxon>
        <taxon>Cerasicoccaceae</taxon>
        <taxon>Ruficoccus</taxon>
    </lineage>
</organism>
<dbReference type="InterPro" id="IPR029066">
    <property type="entry name" value="PLP-binding_barrel"/>
</dbReference>
<evidence type="ECO:0000259" key="5">
    <source>
        <dbReference type="Pfam" id="PF01168"/>
    </source>
</evidence>
<evidence type="ECO:0000256" key="3">
    <source>
        <dbReference type="PIRSR" id="PIRSR004848-1"/>
    </source>
</evidence>
<protein>
    <recommendedName>
        <fullName evidence="2">Pyridoxal phosphate homeostasis protein</fullName>
        <shortName evidence="2">PLP homeostasis protein</shortName>
    </recommendedName>
</protein>
<dbReference type="PANTHER" id="PTHR10146:SF14">
    <property type="entry name" value="PYRIDOXAL PHOSPHATE HOMEOSTASIS PROTEIN"/>
    <property type="match status" value="1"/>
</dbReference>
<dbReference type="InterPro" id="IPR011078">
    <property type="entry name" value="PyrdxlP_homeostasis"/>
</dbReference>
<dbReference type="RefSeq" id="WP_185674896.1">
    <property type="nucleotide sequence ID" value="NZ_JACHVB010000020.1"/>
</dbReference>
<dbReference type="Gene3D" id="3.20.20.10">
    <property type="entry name" value="Alanine racemase"/>
    <property type="match status" value="1"/>
</dbReference>
<evidence type="ECO:0000256" key="2">
    <source>
        <dbReference type="HAMAP-Rule" id="MF_02087"/>
    </source>
</evidence>